<dbReference type="GO" id="GO:0005634">
    <property type="term" value="C:nucleus"/>
    <property type="evidence" value="ECO:0007669"/>
    <property type="project" value="UniProtKB-SubCell"/>
</dbReference>
<evidence type="ECO:0000259" key="10">
    <source>
        <dbReference type="SMART" id="SM00709"/>
    </source>
</evidence>
<dbReference type="Pfam" id="PF03367">
    <property type="entry name" value="Zn_ribbon_ZPR1"/>
    <property type="match status" value="2"/>
</dbReference>
<evidence type="ECO:0000256" key="1">
    <source>
        <dbReference type="ARBA" id="ARBA00004123"/>
    </source>
</evidence>
<dbReference type="Proteomes" id="UP000606974">
    <property type="component" value="Unassembled WGS sequence"/>
</dbReference>
<dbReference type="Gene3D" id="2.20.25.420">
    <property type="entry name" value="ZPR1, zinc finger domain"/>
    <property type="match status" value="2"/>
</dbReference>
<evidence type="ECO:0000256" key="3">
    <source>
        <dbReference type="ARBA" id="ARBA00022723"/>
    </source>
</evidence>
<accession>A0A8H7AQ50</accession>
<comment type="similarity">
    <text evidence="2">Belongs to the ZPR1 family.</text>
</comment>
<dbReference type="Pfam" id="PF22794">
    <property type="entry name" value="jr-ZPR1"/>
    <property type="match status" value="2"/>
</dbReference>
<dbReference type="FunFam" id="2.20.25.420:FF:000002">
    <property type="entry name" value="Zinc finger protein ZPR1"/>
    <property type="match status" value="1"/>
</dbReference>
<dbReference type="GO" id="GO:0008270">
    <property type="term" value="F:zinc ion binding"/>
    <property type="evidence" value="ECO:0007669"/>
    <property type="project" value="UniProtKB-KW"/>
</dbReference>
<dbReference type="InterPro" id="IPR004457">
    <property type="entry name" value="Znf_ZPR1"/>
</dbReference>
<evidence type="ECO:0000256" key="8">
    <source>
        <dbReference type="ARBA" id="ARBA00054139"/>
    </source>
</evidence>
<organism evidence="11 12">
    <name type="scientific">Endocarpon pusillum</name>
    <dbReference type="NCBI Taxonomy" id="364733"/>
    <lineage>
        <taxon>Eukaryota</taxon>
        <taxon>Fungi</taxon>
        <taxon>Dikarya</taxon>
        <taxon>Ascomycota</taxon>
        <taxon>Pezizomycotina</taxon>
        <taxon>Eurotiomycetes</taxon>
        <taxon>Chaetothyriomycetidae</taxon>
        <taxon>Verrucariales</taxon>
        <taxon>Verrucariaceae</taxon>
        <taxon>Endocarpon</taxon>
    </lineage>
</organism>
<dbReference type="NCBIfam" id="TIGR00310">
    <property type="entry name" value="ZPR1_znf"/>
    <property type="match status" value="2"/>
</dbReference>
<feature type="compositionally biased region" description="Basic and acidic residues" evidence="9">
    <location>
        <begin position="8"/>
        <end position="18"/>
    </location>
</feature>
<dbReference type="InterPro" id="IPR042451">
    <property type="entry name" value="ZPR1_A/B_dom"/>
</dbReference>
<evidence type="ECO:0000256" key="9">
    <source>
        <dbReference type="SAM" id="MobiDB-lite"/>
    </source>
</evidence>
<keyword evidence="6" id="KW-0862">Zinc</keyword>
<dbReference type="EMBL" id="JAACFV010000014">
    <property type="protein sequence ID" value="KAF7512192.1"/>
    <property type="molecule type" value="Genomic_DNA"/>
</dbReference>
<dbReference type="FunFam" id="2.20.25.420:FF:000001">
    <property type="entry name" value="Zinc finger protein ZPR1"/>
    <property type="match status" value="1"/>
</dbReference>
<keyword evidence="7" id="KW-0539">Nucleus</keyword>
<dbReference type="PANTHER" id="PTHR10876">
    <property type="entry name" value="ZINC FINGER PROTEIN ZPR1"/>
    <property type="match status" value="1"/>
</dbReference>
<comment type="caution">
    <text evidence="11">The sequence shown here is derived from an EMBL/GenBank/DDBJ whole genome shotgun (WGS) entry which is preliminary data.</text>
</comment>
<dbReference type="Gene3D" id="2.60.120.1040">
    <property type="entry name" value="ZPR1, A/B domain"/>
    <property type="match status" value="2"/>
</dbReference>
<evidence type="ECO:0000256" key="4">
    <source>
        <dbReference type="ARBA" id="ARBA00022737"/>
    </source>
</evidence>
<comment type="subcellular location">
    <subcellularLocation>
        <location evidence="1">Nucleus</location>
    </subcellularLocation>
</comment>
<evidence type="ECO:0000313" key="12">
    <source>
        <dbReference type="Proteomes" id="UP000606974"/>
    </source>
</evidence>
<dbReference type="FunFam" id="2.60.120.1040:FF:000001">
    <property type="entry name" value="Zinc finger protein ZPR1"/>
    <property type="match status" value="1"/>
</dbReference>
<evidence type="ECO:0000313" key="11">
    <source>
        <dbReference type="EMBL" id="KAF7512192.1"/>
    </source>
</evidence>
<evidence type="ECO:0000256" key="6">
    <source>
        <dbReference type="ARBA" id="ARBA00022833"/>
    </source>
</evidence>
<feature type="region of interest" description="Disordered" evidence="9">
    <location>
        <begin position="430"/>
        <end position="467"/>
    </location>
</feature>
<dbReference type="OrthoDB" id="308464at2759"/>
<keyword evidence="4" id="KW-0677">Repeat</keyword>
<feature type="domain" description="Zinc finger ZPR1-type" evidence="10">
    <location>
        <begin position="42"/>
        <end position="199"/>
    </location>
</feature>
<keyword evidence="3" id="KW-0479">Metal-binding</keyword>
<name>A0A8H7AQ50_9EURO</name>
<protein>
    <recommendedName>
        <fullName evidence="10">Zinc finger ZPR1-type domain-containing protein</fullName>
    </recommendedName>
</protein>
<gene>
    <name evidence="11" type="ORF">GJ744_002354</name>
</gene>
<proteinExistence type="inferred from homology"/>
<keyword evidence="5" id="KW-0863">Zinc-finger</keyword>
<dbReference type="InterPro" id="IPR042452">
    <property type="entry name" value="ZPR1_Znf1/2"/>
</dbReference>
<dbReference type="InterPro" id="IPR040141">
    <property type="entry name" value="ZPR1"/>
</dbReference>
<evidence type="ECO:0000256" key="5">
    <source>
        <dbReference type="ARBA" id="ARBA00022771"/>
    </source>
</evidence>
<feature type="region of interest" description="Disordered" evidence="9">
    <location>
        <begin position="1"/>
        <end position="32"/>
    </location>
</feature>
<dbReference type="SMART" id="SM00709">
    <property type="entry name" value="Zpr1"/>
    <property type="match status" value="2"/>
</dbReference>
<dbReference type="InterPro" id="IPR056180">
    <property type="entry name" value="ZPR1_jr_dom"/>
</dbReference>
<dbReference type="PANTHER" id="PTHR10876:SF0">
    <property type="entry name" value="ZINC FINGER PROTEIN ZPR1"/>
    <property type="match status" value="1"/>
</dbReference>
<evidence type="ECO:0000256" key="7">
    <source>
        <dbReference type="ARBA" id="ARBA00023242"/>
    </source>
</evidence>
<reference evidence="11" key="1">
    <citation type="submission" date="2020-02" db="EMBL/GenBank/DDBJ databases">
        <authorList>
            <person name="Palmer J.M."/>
        </authorList>
    </citation>
    <scope>NUCLEOTIDE SEQUENCE</scope>
    <source>
        <strain evidence="11">EPUS1.4</strain>
        <tissue evidence="11">Thallus</tissue>
    </source>
</reference>
<keyword evidence="12" id="KW-1185">Reference proteome</keyword>
<comment type="function">
    <text evidence="8">Acts as a protein folding chaperone for elongation factor 1-alpha.</text>
</comment>
<feature type="domain" description="Zinc finger ZPR1-type" evidence="10">
    <location>
        <begin position="256"/>
        <end position="429"/>
    </location>
</feature>
<evidence type="ECO:0000256" key="2">
    <source>
        <dbReference type="ARBA" id="ARBA00008354"/>
    </source>
</evidence>
<dbReference type="AlphaFoldDB" id="A0A8H7AQ50"/>
<sequence>MRGAMAEQKPHESPKGEPEVDSAAQTVDGADEDDNGVTEIESLCMNCHDDGITKLKILRIPFFREVLLESFFCEGCGFKNSTIKSAGEIQEQGCKFTFRVESEADFQRQVVKNDSAIFKIEDLDLEMPSGHGQLTNIEGIMSKILVELEADQPQRKKNNIPLYEALDAVISKLKKMMHGCAFPFSISLDDPSGNSLVEPSTSDKGTKYIRTDYPRTHAQNVHLGLATDEEDNGAAEASDALDGVDIVDGEIYEIPSLCPGCSKDCTINIKKVNIPHFKEVIIMSTVCEHCGYTTREVKTGGEIPEKGQEITLRVENTADLSRDILKSETAALKSPELGLEVQPGTLGGRFTTVEGLLTQVRDQLHGQIFDVESHNGEIGGGSLAAGDSMPAESKQSWDAFFAKLDQAIKADINFSVVLEDPLANSYVESLAEEGDDPQISKVDYERSQEDIDDLGLNHMKTEGYEED</sequence>